<proteinExistence type="predicted"/>
<reference evidence="2" key="1">
    <citation type="submission" date="2011-12" db="EMBL/GenBank/DDBJ databases">
        <authorList>
            <person name="Butt F.A."/>
            <person name="Idrees M."/>
            <person name="Fatima Z."/>
        </authorList>
    </citation>
    <scope>NUCLEOTIDE SEQUENCE</scope>
    <source>
        <strain evidence="2">PK-HDV-22</strain>
    </source>
</reference>
<organism evidence="2">
    <name type="scientific">Hepatitis delta virus</name>
    <name type="common">HDV</name>
    <dbReference type="NCBI Taxonomy" id="12475"/>
    <lineage>
        <taxon>Viruses</taxon>
        <taxon>Ribozyviria</taxon>
        <taxon>Kolmioviridae</taxon>
        <taxon>Deltavirus</taxon>
        <taxon>Deltavirus italiense</taxon>
    </lineage>
</organism>
<feature type="non-terminal residue" evidence="2">
    <location>
        <position position="1"/>
    </location>
</feature>
<organismHost>
    <name type="scientific">Homo sapiens</name>
    <name type="common">Human</name>
    <dbReference type="NCBI Taxonomy" id="9606"/>
</organismHost>
<feature type="region of interest" description="Disordered" evidence="1">
    <location>
        <begin position="74"/>
        <end position="110"/>
    </location>
</feature>
<protein>
    <submittedName>
        <fullName evidence="2">Delta antigen</fullName>
    </submittedName>
</protein>
<name>H9NK27_HDV</name>
<dbReference type="EMBL" id="JQ308811">
    <property type="protein sequence ID" value="AFF60011.1"/>
    <property type="molecule type" value="Genomic_RNA"/>
</dbReference>
<sequence length="110" mass="12366">RKALENKKNQLSAGGRRPQQGGRRGTQEVNQGRRGKEKKSSRPAGWGCEPPRRWIEGSARRRLRHQHARCSGVPLLQNRGGAGHKGNRGFPWDILFPPDPPFSPQSCRPQ</sequence>
<evidence type="ECO:0000313" key="2">
    <source>
        <dbReference type="EMBL" id="AFF60011.1"/>
    </source>
</evidence>
<accession>H9NK27</accession>
<evidence type="ECO:0000256" key="1">
    <source>
        <dbReference type="SAM" id="MobiDB-lite"/>
    </source>
</evidence>
<feature type="region of interest" description="Disordered" evidence="1">
    <location>
        <begin position="1"/>
        <end position="51"/>
    </location>
</feature>